<name>U5QGQ7_GLOK1</name>
<dbReference type="PATRIC" id="fig|1183438.3.peg.1876"/>
<organism evidence="2 3">
    <name type="scientific">Gloeobacter kilaueensis (strain ATCC BAA-2537 / CCAP 1431/1 / ULC 316 / JS1)</name>
    <dbReference type="NCBI Taxonomy" id="1183438"/>
    <lineage>
        <taxon>Bacteria</taxon>
        <taxon>Bacillati</taxon>
        <taxon>Cyanobacteriota</taxon>
        <taxon>Cyanophyceae</taxon>
        <taxon>Gloeobacterales</taxon>
        <taxon>Gloeobacteraceae</taxon>
        <taxon>Gloeobacter</taxon>
    </lineage>
</organism>
<dbReference type="OrthoDB" id="9805674at2"/>
<dbReference type="RefSeq" id="WP_023173287.1">
    <property type="nucleotide sequence ID" value="NC_022600.1"/>
</dbReference>
<dbReference type="STRING" id="1183438.GKIL_1916"/>
<dbReference type="eggNOG" id="COG0631">
    <property type="taxonomic scope" value="Bacteria"/>
</dbReference>
<accession>U5QGQ7</accession>
<protein>
    <recommendedName>
        <fullName evidence="1">PPM-type phosphatase domain-containing protein</fullName>
    </recommendedName>
</protein>
<proteinExistence type="predicted"/>
<keyword evidence="3" id="KW-1185">Reference proteome</keyword>
<dbReference type="Proteomes" id="UP000017396">
    <property type="component" value="Chromosome"/>
</dbReference>
<dbReference type="HOGENOM" id="CLU_052010_0_0_3"/>
<dbReference type="InterPro" id="IPR001932">
    <property type="entry name" value="PPM-type_phosphatase-like_dom"/>
</dbReference>
<dbReference type="EMBL" id="CP003587">
    <property type="protein sequence ID" value="AGY58162.1"/>
    <property type="molecule type" value="Genomic_DNA"/>
</dbReference>
<dbReference type="Gene3D" id="3.60.40.10">
    <property type="entry name" value="PPM-type phosphatase domain"/>
    <property type="match status" value="1"/>
</dbReference>
<feature type="domain" description="PPM-type phosphatase" evidence="1">
    <location>
        <begin position="13"/>
        <end position="246"/>
    </location>
</feature>
<sequence>MDTPWQIAGCSVRGASHDRTGLPNQDAIGWRPGRWPILSIADGHGSAQHFRSQTGSRLAVEAMLSVLCAFIEGLDPAQPIEKLELAVEDELRSQLVTTWRQSVRAHLQEQPESEAEWSQLTSELGFSGRLLQQKVPELAYGSTVLGVLGSAHFLLFVQLGDGDILCVSDTGSVSRPFERDRRFAINQTTSLCLEEAALETRIRLWGAPLPALVLLSTDGYANSYASEDEFAEIGPQYLQFIRAHGLDRLEIELPAVLQEVSRRGSGDDITLGVLLRGPSSPTPE</sequence>
<reference evidence="2 3" key="1">
    <citation type="journal article" date="2013" name="PLoS ONE">
        <title>Cultivation and Complete Genome Sequencing of Gloeobacter kilaueensis sp. nov., from a Lava Cave in Kilauea Caldera, Hawai'i.</title>
        <authorList>
            <person name="Saw J.H."/>
            <person name="Schatz M."/>
            <person name="Brown M.V."/>
            <person name="Kunkel D.D."/>
            <person name="Foster J.S."/>
            <person name="Shick H."/>
            <person name="Christensen S."/>
            <person name="Hou S."/>
            <person name="Wan X."/>
            <person name="Donachie S.P."/>
        </authorList>
    </citation>
    <scope>NUCLEOTIDE SEQUENCE [LARGE SCALE GENOMIC DNA]</scope>
    <source>
        <strain evidence="3">JS</strain>
    </source>
</reference>
<evidence type="ECO:0000313" key="2">
    <source>
        <dbReference type="EMBL" id="AGY58162.1"/>
    </source>
</evidence>
<dbReference type="Pfam" id="PF13672">
    <property type="entry name" value="PP2C_2"/>
    <property type="match status" value="1"/>
</dbReference>
<evidence type="ECO:0000259" key="1">
    <source>
        <dbReference type="Pfam" id="PF13672"/>
    </source>
</evidence>
<gene>
    <name evidence="2" type="ORF">GKIL_1916</name>
</gene>
<dbReference type="KEGG" id="glj:GKIL_1916"/>
<dbReference type="AlphaFoldDB" id="U5QGQ7"/>
<dbReference type="SUPFAM" id="SSF81606">
    <property type="entry name" value="PP2C-like"/>
    <property type="match status" value="1"/>
</dbReference>
<dbReference type="InterPro" id="IPR036457">
    <property type="entry name" value="PPM-type-like_dom_sf"/>
</dbReference>
<evidence type="ECO:0000313" key="3">
    <source>
        <dbReference type="Proteomes" id="UP000017396"/>
    </source>
</evidence>